<dbReference type="PRINTS" id="PR00081">
    <property type="entry name" value="GDHRDH"/>
</dbReference>
<dbReference type="InterPro" id="IPR002347">
    <property type="entry name" value="SDR_fam"/>
</dbReference>
<dbReference type="EMBL" id="VIWU01000001">
    <property type="protein sequence ID" value="TWF75076.1"/>
    <property type="molecule type" value="Genomic_DNA"/>
</dbReference>
<dbReference type="InterPro" id="IPR036291">
    <property type="entry name" value="NAD(P)-bd_dom_sf"/>
</dbReference>
<comment type="caution">
    <text evidence="3">The sequence shown here is derived from an EMBL/GenBank/DDBJ whole genome shotgun (WGS) entry which is preliminary data.</text>
</comment>
<evidence type="ECO:0000313" key="3">
    <source>
        <dbReference type="EMBL" id="TWF75076.1"/>
    </source>
</evidence>
<dbReference type="SUPFAM" id="SSF51735">
    <property type="entry name" value="NAD(P)-binding Rossmann-fold domains"/>
    <property type="match status" value="1"/>
</dbReference>
<proteinExistence type="inferred from homology"/>
<reference evidence="3 4" key="1">
    <citation type="submission" date="2019-06" db="EMBL/GenBank/DDBJ databases">
        <title>Sequencing the genomes of 1000 actinobacteria strains.</title>
        <authorList>
            <person name="Klenk H.-P."/>
        </authorList>
    </citation>
    <scope>NUCLEOTIDE SEQUENCE [LARGE SCALE GENOMIC DNA]</scope>
    <source>
        <strain evidence="3 4">DSM 45671</strain>
    </source>
</reference>
<sequence>MDLKGSRVVLLGGTSGIGFATAVAAAERGAEVTVVSGNPASVERALAALPTGTRGQAVDLNDPAQVRSLFARLDLDHLVYTAGEPLALMPVAELDLDRARAFFGLRYFGVLAAVHAAAPHIRAGGSITLTTGTASVRPGPGWAVAASICGAVEALTRTLAVELAPIRVNAVQPGVVRSPLWSGMSEADREEMYREVGASLPAGRVGEVEDIAAGYLSLMTQPYATGTILTLDGGTLVA</sequence>
<dbReference type="PANTHER" id="PTHR43477">
    <property type="entry name" value="DIHYDROANTICAPSIN 7-DEHYDROGENASE"/>
    <property type="match status" value="1"/>
</dbReference>
<dbReference type="OrthoDB" id="9806974at2"/>
<dbReference type="PANTHER" id="PTHR43477:SF1">
    <property type="entry name" value="DIHYDROANTICAPSIN 7-DEHYDROGENASE"/>
    <property type="match status" value="1"/>
</dbReference>
<name>A0A561SJL8_9PSEU</name>
<gene>
    <name evidence="3" type="ORF">FHX44_11960</name>
</gene>
<dbReference type="InterPro" id="IPR051122">
    <property type="entry name" value="SDR_DHRS6-like"/>
</dbReference>
<dbReference type="Pfam" id="PF13561">
    <property type="entry name" value="adh_short_C2"/>
    <property type="match status" value="1"/>
</dbReference>
<accession>A0A561SJL8</accession>
<dbReference type="Proteomes" id="UP000321261">
    <property type="component" value="Unassembled WGS sequence"/>
</dbReference>
<evidence type="ECO:0000256" key="2">
    <source>
        <dbReference type="ARBA" id="ARBA00023002"/>
    </source>
</evidence>
<dbReference type="Gene3D" id="3.40.50.720">
    <property type="entry name" value="NAD(P)-binding Rossmann-like Domain"/>
    <property type="match status" value="1"/>
</dbReference>
<dbReference type="RefSeq" id="WP_147254344.1">
    <property type="nucleotide sequence ID" value="NZ_VIWU01000001.1"/>
</dbReference>
<evidence type="ECO:0000313" key="4">
    <source>
        <dbReference type="Proteomes" id="UP000321261"/>
    </source>
</evidence>
<protein>
    <submittedName>
        <fullName evidence="3">NAD(P)-dependent dehydrogenase (Short-subunit alcohol dehydrogenase family)</fullName>
    </submittedName>
</protein>
<comment type="similarity">
    <text evidence="1">Belongs to the short-chain dehydrogenases/reductases (SDR) family.</text>
</comment>
<dbReference type="GO" id="GO:0016491">
    <property type="term" value="F:oxidoreductase activity"/>
    <property type="evidence" value="ECO:0007669"/>
    <property type="project" value="UniProtKB-KW"/>
</dbReference>
<keyword evidence="4" id="KW-1185">Reference proteome</keyword>
<keyword evidence="2" id="KW-0560">Oxidoreductase</keyword>
<evidence type="ECO:0000256" key="1">
    <source>
        <dbReference type="ARBA" id="ARBA00006484"/>
    </source>
</evidence>
<dbReference type="AlphaFoldDB" id="A0A561SJL8"/>
<organism evidence="3 4">
    <name type="scientific">Pseudonocardia hierapolitana</name>
    <dbReference type="NCBI Taxonomy" id="1128676"/>
    <lineage>
        <taxon>Bacteria</taxon>
        <taxon>Bacillati</taxon>
        <taxon>Actinomycetota</taxon>
        <taxon>Actinomycetes</taxon>
        <taxon>Pseudonocardiales</taxon>
        <taxon>Pseudonocardiaceae</taxon>
        <taxon>Pseudonocardia</taxon>
    </lineage>
</organism>